<evidence type="ECO:0000313" key="1">
    <source>
        <dbReference type="EMBL" id="CAL1355785.1"/>
    </source>
</evidence>
<dbReference type="Proteomes" id="UP001497516">
    <property type="component" value="Chromosome 1"/>
</dbReference>
<evidence type="ECO:0000313" key="2">
    <source>
        <dbReference type="Proteomes" id="UP001497516"/>
    </source>
</evidence>
<reference evidence="1 2" key="1">
    <citation type="submission" date="2024-04" db="EMBL/GenBank/DDBJ databases">
        <authorList>
            <person name="Fracassetti M."/>
        </authorList>
    </citation>
    <scope>NUCLEOTIDE SEQUENCE [LARGE SCALE GENOMIC DNA]</scope>
</reference>
<proteinExistence type="predicted"/>
<organism evidence="1 2">
    <name type="scientific">Linum trigynum</name>
    <dbReference type="NCBI Taxonomy" id="586398"/>
    <lineage>
        <taxon>Eukaryota</taxon>
        <taxon>Viridiplantae</taxon>
        <taxon>Streptophyta</taxon>
        <taxon>Embryophyta</taxon>
        <taxon>Tracheophyta</taxon>
        <taxon>Spermatophyta</taxon>
        <taxon>Magnoliopsida</taxon>
        <taxon>eudicotyledons</taxon>
        <taxon>Gunneridae</taxon>
        <taxon>Pentapetalae</taxon>
        <taxon>rosids</taxon>
        <taxon>fabids</taxon>
        <taxon>Malpighiales</taxon>
        <taxon>Linaceae</taxon>
        <taxon>Linum</taxon>
    </lineage>
</organism>
<protein>
    <submittedName>
        <fullName evidence="1">Uncharacterized protein</fullName>
    </submittedName>
</protein>
<gene>
    <name evidence="1" type="ORF">LTRI10_LOCUS3524</name>
</gene>
<dbReference type="AlphaFoldDB" id="A0AAV2CH63"/>
<name>A0AAV2CH63_9ROSI</name>
<dbReference type="EMBL" id="OZ034813">
    <property type="protein sequence ID" value="CAL1355785.1"/>
    <property type="molecule type" value="Genomic_DNA"/>
</dbReference>
<keyword evidence="2" id="KW-1185">Reference proteome</keyword>
<accession>A0AAV2CH63</accession>
<sequence length="68" mass="7524">MGSLTSGYHNDAAVLRHHTAHVASMTPRPQSSTSTSLHHVLFLFGGDCVQKMKGDRWDIGIPRRLILL</sequence>